<evidence type="ECO:0000313" key="2">
    <source>
        <dbReference type="Proteomes" id="UP000590524"/>
    </source>
</evidence>
<proteinExistence type="predicted"/>
<dbReference type="RefSeq" id="WP_246428249.1">
    <property type="nucleotide sequence ID" value="NZ_JACIEU010000011.1"/>
</dbReference>
<dbReference type="EMBL" id="JACIEU010000011">
    <property type="protein sequence ID" value="MBB4149109.1"/>
    <property type="molecule type" value="Genomic_DNA"/>
</dbReference>
<dbReference type="Proteomes" id="UP000590524">
    <property type="component" value="Unassembled WGS sequence"/>
</dbReference>
<comment type="caution">
    <text evidence="1">The sequence shown here is derived from an EMBL/GenBank/DDBJ whole genome shotgun (WGS) entry which is preliminary data.</text>
</comment>
<evidence type="ECO:0000313" key="1">
    <source>
        <dbReference type="EMBL" id="MBB4149109.1"/>
    </source>
</evidence>
<gene>
    <name evidence="1" type="ORF">GGQ90_002898</name>
</gene>
<sequence length="97" mass="10637">MDDFRQKVTDAALDELRRQLGDESVSSHGTSVEIDGSFRMVRVIDAIIRAAVSDHAAIVEEVARTLGGEDWEDRTDDAADAISAVRGRILEMLDPLP</sequence>
<reference evidence="1 2" key="1">
    <citation type="submission" date="2020-08" db="EMBL/GenBank/DDBJ databases">
        <title>Genomic Encyclopedia of Type Strains, Phase IV (KMG-IV): sequencing the most valuable type-strain genomes for metagenomic binning, comparative biology and taxonomic classification.</title>
        <authorList>
            <person name="Goeker M."/>
        </authorList>
    </citation>
    <scope>NUCLEOTIDE SEQUENCE [LARGE SCALE GENOMIC DNA]</scope>
    <source>
        <strain evidence="1 2">DSM 19371</strain>
    </source>
</reference>
<accession>A0A7W6LRE5</accession>
<name>A0A7W6LRE5_9SPHN</name>
<keyword evidence="2" id="KW-1185">Reference proteome</keyword>
<organism evidence="1 2">
    <name type="scientific">Sphingobium scionense</name>
    <dbReference type="NCBI Taxonomy" id="1404341"/>
    <lineage>
        <taxon>Bacteria</taxon>
        <taxon>Pseudomonadati</taxon>
        <taxon>Pseudomonadota</taxon>
        <taxon>Alphaproteobacteria</taxon>
        <taxon>Sphingomonadales</taxon>
        <taxon>Sphingomonadaceae</taxon>
        <taxon>Sphingobium</taxon>
    </lineage>
</organism>
<protein>
    <submittedName>
        <fullName evidence="1">Uncharacterized protein</fullName>
    </submittedName>
</protein>
<dbReference type="AlphaFoldDB" id="A0A7W6LRE5"/>